<comment type="caution">
    <text evidence="11">The sequence shown here is derived from an EMBL/GenBank/DDBJ whole genome shotgun (WGS) entry which is preliminary data.</text>
</comment>
<keyword evidence="8" id="KW-0067">ATP-binding</keyword>
<dbReference type="GO" id="GO:0005737">
    <property type="term" value="C:cytoplasm"/>
    <property type="evidence" value="ECO:0007669"/>
    <property type="project" value="UniProtKB-SubCell"/>
</dbReference>
<evidence type="ECO:0000313" key="12">
    <source>
        <dbReference type="Proteomes" id="UP000614811"/>
    </source>
</evidence>
<keyword evidence="5" id="KW-0819">tRNA processing</keyword>
<evidence type="ECO:0000256" key="9">
    <source>
        <dbReference type="ARBA" id="ARBA00022842"/>
    </source>
</evidence>
<evidence type="ECO:0000256" key="1">
    <source>
        <dbReference type="ARBA" id="ARBA00004496"/>
    </source>
</evidence>
<dbReference type="EMBL" id="BMXA01000010">
    <property type="protein sequence ID" value="GHA21511.1"/>
    <property type="molecule type" value="Genomic_DNA"/>
</dbReference>
<evidence type="ECO:0000313" key="11">
    <source>
        <dbReference type="EMBL" id="GHA21511.1"/>
    </source>
</evidence>
<dbReference type="Pfam" id="PF02367">
    <property type="entry name" value="TsaE"/>
    <property type="match status" value="1"/>
</dbReference>
<dbReference type="PANTHER" id="PTHR33540:SF2">
    <property type="entry name" value="TRNA THREONYLCARBAMOYLADENOSINE BIOSYNTHESIS PROTEIN TSAE"/>
    <property type="match status" value="1"/>
</dbReference>
<comment type="similarity">
    <text evidence="2">Belongs to the TsaE family.</text>
</comment>
<dbReference type="InterPro" id="IPR027417">
    <property type="entry name" value="P-loop_NTPase"/>
</dbReference>
<sequence>MQKLFESHSLGDTIKIGEMIASNLDAPASVYLNGSMGAGKTTLIRAILAGLGYTAPVTSPTYNLIHEYPLPSMTVYHMDLYRLEDPQELEYLAIEDLWREDSLFLIEWPERGAGWLPKATATVQISPHENQQSESRMIAFERL</sequence>
<dbReference type="SUPFAM" id="SSF52540">
    <property type="entry name" value="P-loop containing nucleoside triphosphate hydrolases"/>
    <property type="match status" value="1"/>
</dbReference>
<evidence type="ECO:0000256" key="3">
    <source>
        <dbReference type="ARBA" id="ARBA00019010"/>
    </source>
</evidence>
<reference evidence="11" key="1">
    <citation type="journal article" date="2014" name="Int. J. Syst. Evol. Microbiol.">
        <title>Complete genome sequence of Corynebacterium casei LMG S-19264T (=DSM 44701T), isolated from a smear-ripened cheese.</title>
        <authorList>
            <consortium name="US DOE Joint Genome Institute (JGI-PGF)"/>
            <person name="Walter F."/>
            <person name="Albersmeier A."/>
            <person name="Kalinowski J."/>
            <person name="Ruckert C."/>
        </authorList>
    </citation>
    <scope>NUCLEOTIDE SEQUENCE</scope>
    <source>
        <strain evidence="11">KCTC 12711</strain>
    </source>
</reference>
<dbReference type="GO" id="GO:0002949">
    <property type="term" value="P:tRNA threonylcarbamoyladenosine modification"/>
    <property type="evidence" value="ECO:0007669"/>
    <property type="project" value="InterPro"/>
</dbReference>
<evidence type="ECO:0000256" key="5">
    <source>
        <dbReference type="ARBA" id="ARBA00022694"/>
    </source>
</evidence>
<dbReference type="Proteomes" id="UP000614811">
    <property type="component" value="Unassembled WGS sequence"/>
</dbReference>
<keyword evidence="9" id="KW-0460">Magnesium</keyword>
<evidence type="ECO:0000256" key="2">
    <source>
        <dbReference type="ARBA" id="ARBA00007599"/>
    </source>
</evidence>
<dbReference type="PANTHER" id="PTHR33540">
    <property type="entry name" value="TRNA THREONYLCARBAMOYLADENOSINE BIOSYNTHESIS PROTEIN TSAE"/>
    <property type="match status" value="1"/>
</dbReference>
<dbReference type="AlphaFoldDB" id="A0A918VR87"/>
<dbReference type="InterPro" id="IPR003442">
    <property type="entry name" value="T6A_TsaE"/>
</dbReference>
<dbReference type="NCBIfam" id="TIGR00150">
    <property type="entry name" value="T6A_YjeE"/>
    <property type="match status" value="1"/>
</dbReference>
<dbReference type="Gene3D" id="3.40.50.300">
    <property type="entry name" value="P-loop containing nucleotide triphosphate hydrolases"/>
    <property type="match status" value="1"/>
</dbReference>
<reference evidence="11" key="2">
    <citation type="submission" date="2020-09" db="EMBL/GenBank/DDBJ databases">
        <authorList>
            <person name="Sun Q."/>
            <person name="Kim S."/>
        </authorList>
    </citation>
    <scope>NUCLEOTIDE SEQUENCE</scope>
    <source>
        <strain evidence="11">KCTC 12711</strain>
    </source>
</reference>
<proteinExistence type="inferred from homology"/>
<comment type="subcellular location">
    <subcellularLocation>
        <location evidence="1">Cytoplasm</location>
    </subcellularLocation>
</comment>
<gene>
    <name evidence="11" type="primary">yjeE</name>
    <name evidence="11" type="ORF">GCM10008090_34290</name>
</gene>
<accession>A0A918VR87</accession>
<keyword evidence="6" id="KW-0479">Metal-binding</keyword>
<evidence type="ECO:0000256" key="10">
    <source>
        <dbReference type="ARBA" id="ARBA00032441"/>
    </source>
</evidence>
<evidence type="ECO:0000256" key="8">
    <source>
        <dbReference type="ARBA" id="ARBA00022840"/>
    </source>
</evidence>
<keyword evidence="12" id="KW-1185">Reference proteome</keyword>
<organism evidence="11 12">
    <name type="scientific">Arenicella chitinivorans</name>
    <dbReference type="NCBI Taxonomy" id="1329800"/>
    <lineage>
        <taxon>Bacteria</taxon>
        <taxon>Pseudomonadati</taxon>
        <taxon>Pseudomonadota</taxon>
        <taxon>Gammaproteobacteria</taxon>
        <taxon>Arenicellales</taxon>
        <taxon>Arenicellaceae</taxon>
        <taxon>Arenicella</taxon>
    </lineage>
</organism>
<name>A0A918VR87_9GAMM</name>
<keyword evidence="7" id="KW-0547">Nucleotide-binding</keyword>
<evidence type="ECO:0000256" key="7">
    <source>
        <dbReference type="ARBA" id="ARBA00022741"/>
    </source>
</evidence>
<dbReference type="GO" id="GO:0046872">
    <property type="term" value="F:metal ion binding"/>
    <property type="evidence" value="ECO:0007669"/>
    <property type="project" value="UniProtKB-KW"/>
</dbReference>
<keyword evidence="4" id="KW-0963">Cytoplasm</keyword>
<protein>
    <recommendedName>
        <fullName evidence="3">tRNA threonylcarbamoyladenosine biosynthesis protein TsaE</fullName>
    </recommendedName>
    <alternativeName>
        <fullName evidence="10">t(6)A37 threonylcarbamoyladenosine biosynthesis protein TsaE</fullName>
    </alternativeName>
</protein>
<evidence type="ECO:0000256" key="6">
    <source>
        <dbReference type="ARBA" id="ARBA00022723"/>
    </source>
</evidence>
<evidence type="ECO:0000256" key="4">
    <source>
        <dbReference type="ARBA" id="ARBA00022490"/>
    </source>
</evidence>
<dbReference type="GO" id="GO:0005524">
    <property type="term" value="F:ATP binding"/>
    <property type="evidence" value="ECO:0007669"/>
    <property type="project" value="UniProtKB-KW"/>
</dbReference>